<evidence type="ECO:0000256" key="2">
    <source>
        <dbReference type="ARBA" id="ARBA00023015"/>
    </source>
</evidence>
<dbReference type="GO" id="GO:0006352">
    <property type="term" value="P:DNA-templated transcription initiation"/>
    <property type="evidence" value="ECO:0007669"/>
    <property type="project" value="InterPro"/>
</dbReference>
<evidence type="ECO:0000256" key="3">
    <source>
        <dbReference type="ARBA" id="ARBA00023082"/>
    </source>
</evidence>
<dbReference type="PANTHER" id="PTHR43133">
    <property type="entry name" value="RNA POLYMERASE ECF-TYPE SIGMA FACTO"/>
    <property type="match status" value="1"/>
</dbReference>
<organism evidence="7 8">
    <name type="scientific">Streptomyces fagopyri</name>
    <dbReference type="NCBI Taxonomy" id="2662397"/>
    <lineage>
        <taxon>Bacteria</taxon>
        <taxon>Bacillati</taxon>
        <taxon>Actinomycetota</taxon>
        <taxon>Actinomycetes</taxon>
        <taxon>Kitasatosporales</taxon>
        <taxon>Streptomycetaceae</taxon>
        <taxon>Streptomyces</taxon>
    </lineage>
</organism>
<dbReference type="CDD" id="cd06171">
    <property type="entry name" value="Sigma70_r4"/>
    <property type="match status" value="1"/>
</dbReference>
<dbReference type="InterPro" id="IPR013324">
    <property type="entry name" value="RNA_pol_sigma_r3/r4-like"/>
</dbReference>
<dbReference type="AlphaFoldDB" id="A0A5Q0LNF1"/>
<evidence type="ECO:0000313" key="8">
    <source>
        <dbReference type="Proteomes" id="UP000326179"/>
    </source>
</evidence>
<proteinExistence type="inferred from homology"/>
<dbReference type="KEGG" id="sfy:GFH48_19905"/>
<comment type="similarity">
    <text evidence="1">Belongs to the sigma-70 factor family. ECF subfamily.</text>
</comment>
<dbReference type="InterPro" id="IPR036388">
    <property type="entry name" value="WH-like_DNA-bd_sf"/>
</dbReference>
<dbReference type="Proteomes" id="UP000326179">
    <property type="component" value="Chromosome"/>
</dbReference>
<dbReference type="Gene3D" id="1.10.10.10">
    <property type="entry name" value="Winged helix-like DNA-binding domain superfamily/Winged helix DNA-binding domain"/>
    <property type="match status" value="1"/>
</dbReference>
<evidence type="ECO:0000259" key="6">
    <source>
        <dbReference type="Pfam" id="PF08281"/>
    </source>
</evidence>
<protein>
    <submittedName>
        <fullName evidence="7">SigE family RNA polymerase sigma factor</fullName>
    </submittedName>
</protein>
<dbReference type="EMBL" id="CP045643">
    <property type="protein sequence ID" value="QFZ78852.1"/>
    <property type="molecule type" value="Genomic_DNA"/>
</dbReference>
<dbReference type="InterPro" id="IPR013325">
    <property type="entry name" value="RNA_pol_sigma_r2"/>
</dbReference>
<evidence type="ECO:0000256" key="1">
    <source>
        <dbReference type="ARBA" id="ARBA00010641"/>
    </source>
</evidence>
<dbReference type="Pfam" id="PF08281">
    <property type="entry name" value="Sigma70_r4_2"/>
    <property type="match status" value="1"/>
</dbReference>
<sequence length="202" mass="21993">MTGREGDFTTYAAAAWPRLVRTAHLLTGDLREAEDLVLATLARVRVRWRRIPRDDVAFYVRRSLVDHHLGRARRRRVTRLPASFLPGRSRRPAPDRAEAVTVAVTGADMATAAHADMEAATERGFPGRPPTARSALPALSALSARQRVVLVLRFDEGLGEAETAQLLRCSPGAVRALARRGLEALCADPSFAPRSVALGARS</sequence>
<accession>A0A5Q0LNF1</accession>
<dbReference type="PANTHER" id="PTHR43133:SF50">
    <property type="entry name" value="ECF RNA POLYMERASE SIGMA FACTOR SIGM"/>
    <property type="match status" value="1"/>
</dbReference>
<evidence type="ECO:0000256" key="4">
    <source>
        <dbReference type="ARBA" id="ARBA00023125"/>
    </source>
</evidence>
<dbReference type="InterPro" id="IPR013249">
    <property type="entry name" value="RNA_pol_sigma70_r4_t2"/>
</dbReference>
<reference evidence="7 8" key="1">
    <citation type="submission" date="2019-10" db="EMBL/GenBank/DDBJ databases">
        <title>A novel species.</title>
        <authorList>
            <person name="Gao J."/>
        </authorList>
    </citation>
    <scope>NUCLEOTIDE SEQUENCE [LARGE SCALE GENOMIC DNA]</scope>
    <source>
        <strain evidence="7 8">QMT-28</strain>
    </source>
</reference>
<evidence type="ECO:0000256" key="5">
    <source>
        <dbReference type="ARBA" id="ARBA00023163"/>
    </source>
</evidence>
<evidence type="ECO:0000313" key="7">
    <source>
        <dbReference type="EMBL" id="QFZ78852.1"/>
    </source>
</evidence>
<keyword evidence="8" id="KW-1185">Reference proteome</keyword>
<keyword evidence="5" id="KW-0804">Transcription</keyword>
<feature type="domain" description="RNA polymerase sigma factor 70 region 4 type 2" evidence="6">
    <location>
        <begin position="138"/>
        <end position="185"/>
    </location>
</feature>
<keyword evidence="4" id="KW-0238">DNA-binding</keyword>
<dbReference type="SUPFAM" id="SSF88946">
    <property type="entry name" value="Sigma2 domain of RNA polymerase sigma factors"/>
    <property type="match status" value="1"/>
</dbReference>
<dbReference type="InterPro" id="IPR039425">
    <property type="entry name" value="RNA_pol_sigma-70-like"/>
</dbReference>
<dbReference type="GO" id="GO:0016987">
    <property type="term" value="F:sigma factor activity"/>
    <property type="evidence" value="ECO:0007669"/>
    <property type="project" value="UniProtKB-KW"/>
</dbReference>
<keyword evidence="2" id="KW-0805">Transcription regulation</keyword>
<name>A0A5Q0LNF1_9ACTN</name>
<dbReference type="GO" id="GO:0003677">
    <property type="term" value="F:DNA binding"/>
    <property type="evidence" value="ECO:0007669"/>
    <property type="project" value="UniProtKB-KW"/>
</dbReference>
<gene>
    <name evidence="7" type="ORF">GFH48_19905</name>
</gene>
<dbReference type="SUPFAM" id="SSF88659">
    <property type="entry name" value="Sigma3 and sigma4 domains of RNA polymerase sigma factors"/>
    <property type="match status" value="1"/>
</dbReference>
<keyword evidence="3" id="KW-0731">Sigma factor</keyword>